<keyword evidence="3" id="KW-1185">Reference proteome</keyword>
<accession>A0A7W7PS34</accession>
<comment type="caution">
    <text evidence="2">The sequence shown here is derived from an EMBL/GenBank/DDBJ whole genome shotgun (WGS) entry which is preliminary data.</text>
</comment>
<evidence type="ECO:0000313" key="2">
    <source>
        <dbReference type="EMBL" id="MBB4900452.1"/>
    </source>
</evidence>
<evidence type="ECO:0000313" key="3">
    <source>
        <dbReference type="Proteomes" id="UP000579523"/>
    </source>
</evidence>
<protein>
    <submittedName>
        <fullName evidence="2">Uncharacterized protein</fullName>
    </submittedName>
</protein>
<dbReference type="Proteomes" id="UP000579523">
    <property type="component" value="Unassembled WGS sequence"/>
</dbReference>
<evidence type="ECO:0000256" key="1">
    <source>
        <dbReference type="SAM" id="MobiDB-lite"/>
    </source>
</evidence>
<name>A0A7W7PS34_9ACTN</name>
<dbReference type="EMBL" id="JACHJI010000007">
    <property type="protein sequence ID" value="MBB4900452.1"/>
    <property type="molecule type" value="Genomic_DNA"/>
</dbReference>
<feature type="compositionally biased region" description="Low complexity" evidence="1">
    <location>
        <begin position="161"/>
        <end position="173"/>
    </location>
</feature>
<feature type="compositionally biased region" description="Polar residues" evidence="1">
    <location>
        <begin position="185"/>
        <end position="199"/>
    </location>
</feature>
<organism evidence="2 3">
    <name type="scientific">Streptomyces griseomycini</name>
    <dbReference type="NCBI Taxonomy" id="66895"/>
    <lineage>
        <taxon>Bacteria</taxon>
        <taxon>Bacillati</taxon>
        <taxon>Actinomycetota</taxon>
        <taxon>Actinomycetes</taxon>
        <taxon>Kitasatosporales</taxon>
        <taxon>Streptomycetaceae</taxon>
        <taxon>Streptomyces</taxon>
    </lineage>
</organism>
<dbReference type="AlphaFoldDB" id="A0A7W7PS34"/>
<sequence length="213" mass="22543">MIVLGTSAVVALARGHRALHHLVDNVAHTPGDWLHVPALCLMCAESKEKGIAGDVLALPGVMVDALHRTAAAAVGSMHREGWGGPDTCHVLCIATPHMETGGMPIILTGRKDDHPPGVLTVGIDSPGMLGFHRALRHSSRGLMRCPRLTATRRTSSRHSTARTSANRTARSPAFPSASTALAPPRTSSPDRSWAASTSSAIRDTRLRSLSVLR</sequence>
<gene>
    <name evidence="2" type="ORF">FHS37_004514</name>
</gene>
<reference evidence="2 3" key="1">
    <citation type="submission" date="2020-08" db="EMBL/GenBank/DDBJ databases">
        <title>Genomic Encyclopedia of Type Strains, Phase III (KMG-III): the genomes of soil and plant-associated and newly described type strains.</title>
        <authorList>
            <person name="Whitman W."/>
        </authorList>
    </citation>
    <scope>NUCLEOTIDE SEQUENCE [LARGE SCALE GENOMIC DNA]</scope>
    <source>
        <strain evidence="2 3">CECT 3273</strain>
    </source>
</reference>
<feature type="region of interest" description="Disordered" evidence="1">
    <location>
        <begin position="147"/>
        <end position="199"/>
    </location>
</feature>
<proteinExistence type="predicted"/>